<gene>
    <name evidence="2" type="ORF">CCR75_002126</name>
</gene>
<feature type="transmembrane region" description="Helical" evidence="1">
    <location>
        <begin position="268"/>
        <end position="290"/>
    </location>
</feature>
<evidence type="ECO:0000256" key="1">
    <source>
        <dbReference type="SAM" id="Phobius"/>
    </source>
</evidence>
<evidence type="ECO:0000313" key="2">
    <source>
        <dbReference type="EMBL" id="TDH65043.1"/>
    </source>
</evidence>
<dbReference type="InterPro" id="IPR045325">
    <property type="entry name" value="TMEM70/TMEM186/TMEM223"/>
</dbReference>
<feature type="transmembrane region" description="Helical" evidence="1">
    <location>
        <begin position="132"/>
        <end position="156"/>
    </location>
</feature>
<dbReference type="EMBL" id="SHOA02000220">
    <property type="protein sequence ID" value="TDH65043.1"/>
    <property type="molecule type" value="Genomic_DNA"/>
</dbReference>
<sequence>MLRTSRRSVRVGETLLSSLLQRSPFSCILIHPASTAALQRLPINVFSSRNAIYNEAAMIRFFCSSRSSDAQRKTEVANVLPHDEKDSSELVYQAPMTRAVRLMKAVSVTSCTLTSLGMPILCIISPQDTSMLAKWAMCGTIMLFGLGTTSLFHFLFQPYVMRMWLVGPATDYHGATSAESTMTVETVTLFAQLQQHSFRLSDVSPPTQAMHPMVSFQACGRHYFIHPESFEDRKLLSHLVGSKASKRISLHGDPPCLKSRHRLHPLKLLLSNAAHVIIALEIPCGATLLVT</sequence>
<dbReference type="PANTHER" id="PTHR13281:SF0">
    <property type="entry name" value="TRANSMEMBRANE PROTEIN 70, MITOCHONDRIAL"/>
    <property type="match status" value="1"/>
</dbReference>
<dbReference type="GO" id="GO:0033615">
    <property type="term" value="P:mitochondrial proton-transporting ATP synthase complex assembly"/>
    <property type="evidence" value="ECO:0007669"/>
    <property type="project" value="TreeGrafter"/>
</dbReference>
<dbReference type="GeneID" id="94345897"/>
<protein>
    <submittedName>
        <fullName evidence="2">Uncharacterized protein</fullName>
    </submittedName>
</protein>
<organism evidence="2 3">
    <name type="scientific">Bremia lactucae</name>
    <name type="common">Lettuce downy mildew</name>
    <dbReference type="NCBI Taxonomy" id="4779"/>
    <lineage>
        <taxon>Eukaryota</taxon>
        <taxon>Sar</taxon>
        <taxon>Stramenopiles</taxon>
        <taxon>Oomycota</taxon>
        <taxon>Peronosporomycetes</taxon>
        <taxon>Peronosporales</taxon>
        <taxon>Peronosporaceae</taxon>
        <taxon>Bremia</taxon>
    </lineage>
</organism>
<proteinExistence type="predicted"/>
<reference evidence="2 3" key="1">
    <citation type="journal article" date="2021" name="Genome Biol.">
        <title>AFLAP: assembly-free linkage analysis pipeline using k-mers from genome sequencing data.</title>
        <authorList>
            <person name="Fletcher K."/>
            <person name="Zhang L."/>
            <person name="Gil J."/>
            <person name="Han R."/>
            <person name="Cavanaugh K."/>
            <person name="Michelmore R."/>
        </authorList>
    </citation>
    <scope>NUCLEOTIDE SEQUENCE [LARGE SCALE GENOMIC DNA]</scope>
    <source>
        <strain evidence="2 3">SF5</strain>
    </source>
</reference>
<dbReference type="KEGG" id="blac:94345897"/>
<feature type="transmembrane region" description="Helical" evidence="1">
    <location>
        <begin position="105"/>
        <end position="126"/>
    </location>
</feature>
<dbReference type="Proteomes" id="UP000294530">
    <property type="component" value="Unassembled WGS sequence"/>
</dbReference>
<dbReference type="InterPro" id="IPR009724">
    <property type="entry name" value="TMEM70"/>
</dbReference>
<dbReference type="OrthoDB" id="156886at2759"/>
<dbReference type="PANTHER" id="PTHR13281">
    <property type="entry name" value="TRANSMEMBRANE PROTEIN 70, MITOCHONDRIAL"/>
    <property type="match status" value="1"/>
</dbReference>
<accession>A0A976FE10</accession>
<dbReference type="GO" id="GO:0031966">
    <property type="term" value="C:mitochondrial membrane"/>
    <property type="evidence" value="ECO:0007669"/>
    <property type="project" value="TreeGrafter"/>
</dbReference>
<keyword evidence="1" id="KW-1133">Transmembrane helix</keyword>
<name>A0A976FE10_BRELC</name>
<dbReference type="AlphaFoldDB" id="A0A976FE10"/>
<evidence type="ECO:0000313" key="3">
    <source>
        <dbReference type="Proteomes" id="UP000294530"/>
    </source>
</evidence>
<keyword evidence="1" id="KW-0472">Membrane</keyword>
<keyword evidence="3" id="KW-1185">Reference proteome</keyword>
<comment type="caution">
    <text evidence="2">The sequence shown here is derived from an EMBL/GenBank/DDBJ whole genome shotgun (WGS) entry which is preliminary data.</text>
</comment>
<keyword evidence="1" id="KW-0812">Transmembrane</keyword>
<dbReference type="RefSeq" id="XP_067814542.1">
    <property type="nucleotide sequence ID" value="XM_067960226.1"/>
</dbReference>
<dbReference type="Pfam" id="PF06979">
    <property type="entry name" value="TMEM70"/>
    <property type="match status" value="1"/>
</dbReference>